<evidence type="ECO:0000313" key="1">
    <source>
        <dbReference type="EMBL" id="CAB9509196.1"/>
    </source>
</evidence>
<dbReference type="AlphaFoldDB" id="A0A9N8DUZ5"/>
<dbReference type="EMBL" id="CAICTM010000377">
    <property type="protein sequence ID" value="CAB9509196.1"/>
    <property type="molecule type" value="Genomic_DNA"/>
</dbReference>
<keyword evidence="2" id="KW-1185">Reference proteome</keyword>
<gene>
    <name evidence="1" type="ORF">SEMRO_378_G130371.1</name>
</gene>
<sequence length="139" mass="15689">MKFSSSIIKLLSWSWTTYNNNSSNTMKTPVLQVAKEMMGNNDNKDVPAAEEVPTFQLDELDKTLVETAALLHTDETNPDVEFQQHGRFLGAYCWGFAIRDSTCTSVLEFDASRKSQGTHFFSSISIASKLESLEQLTYY</sequence>
<accession>A0A9N8DUZ5</accession>
<name>A0A9N8DUZ5_9STRA</name>
<evidence type="ECO:0000313" key="2">
    <source>
        <dbReference type="Proteomes" id="UP001153069"/>
    </source>
</evidence>
<proteinExistence type="predicted"/>
<protein>
    <submittedName>
        <fullName evidence="1">Uncharacterized protein</fullName>
    </submittedName>
</protein>
<dbReference type="Proteomes" id="UP001153069">
    <property type="component" value="Unassembled WGS sequence"/>
</dbReference>
<organism evidence="1 2">
    <name type="scientific">Seminavis robusta</name>
    <dbReference type="NCBI Taxonomy" id="568900"/>
    <lineage>
        <taxon>Eukaryota</taxon>
        <taxon>Sar</taxon>
        <taxon>Stramenopiles</taxon>
        <taxon>Ochrophyta</taxon>
        <taxon>Bacillariophyta</taxon>
        <taxon>Bacillariophyceae</taxon>
        <taxon>Bacillariophycidae</taxon>
        <taxon>Naviculales</taxon>
        <taxon>Naviculaceae</taxon>
        <taxon>Seminavis</taxon>
    </lineage>
</organism>
<comment type="caution">
    <text evidence="1">The sequence shown here is derived from an EMBL/GenBank/DDBJ whole genome shotgun (WGS) entry which is preliminary data.</text>
</comment>
<reference evidence="1" key="1">
    <citation type="submission" date="2020-06" db="EMBL/GenBank/DDBJ databases">
        <authorList>
            <consortium name="Plant Systems Biology data submission"/>
        </authorList>
    </citation>
    <scope>NUCLEOTIDE SEQUENCE</scope>
    <source>
        <strain evidence="1">D6</strain>
    </source>
</reference>